<dbReference type="GO" id="GO:0003735">
    <property type="term" value="F:structural constituent of ribosome"/>
    <property type="evidence" value="ECO:0007669"/>
    <property type="project" value="InterPro"/>
</dbReference>
<evidence type="ECO:0000256" key="3">
    <source>
        <dbReference type="ARBA" id="ARBA00023274"/>
    </source>
</evidence>
<name>A0A811ZS68_NYCPR</name>
<keyword evidence="5" id="KW-1185">Reference proteome</keyword>
<dbReference type="Proteomes" id="UP000645828">
    <property type="component" value="Unassembled WGS sequence"/>
</dbReference>
<evidence type="ECO:0000313" key="5">
    <source>
        <dbReference type="Proteomes" id="UP000645828"/>
    </source>
</evidence>
<evidence type="ECO:0000256" key="2">
    <source>
        <dbReference type="ARBA" id="ARBA00022980"/>
    </source>
</evidence>
<keyword evidence="2" id="KW-0689">Ribosomal protein</keyword>
<evidence type="ECO:0000313" key="4">
    <source>
        <dbReference type="EMBL" id="CAD7691475.1"/>
    </source>
</evidence>
<sequence length="95" mass="10028">MYGNGSSQGEGKEGKIGHQLGPHVVEGGNVFGVCYIFASFNDSFVHVSSLSGKEIICCVTRGMKDVTQRCKELGTTGLHTKLWAAGGNRTKTPGP</sequence>
<comment type="similarity">
    <text evidence="1">Belongs to the universal ribosomal protein uS11 family.</text>
</comment>
<dbReference type="InterPro" id="IPR036967">
    <property type="entry name" value="Ribosomal_uS11_sf"/>
</dbReference>
<dbReference type="Gene3D" id="3.30.420.80">
    <property type="entry name" value="Ribosomal protein S11"/>
    <property type="match status" value="1"/>
</dbReference>
<dbReference type="SUPFAM" id="SSF53137">
    <property type="entry name" value="Translational machinery components"/>
    <property type="match status" value="1"/>
</dbReference>
<gene>
    <name evidence="4" type="ORF">NYPRO_LOCUS24269</name>
</gene>
<accession>A0A811ZS68</accession>
<dbReference type="AlphaFoldDB" id="A0A811ZS68"/>
<keyword evidence="3" id="KW-0687">Ribonucleoprotein</keyword>
<protein>
    <submittedName>
        <fullName evidence="4">(raccoon dog) hypothetical protein</fullName>
    </submittedName>
</protein>
<organism evidence="4 5">
    <name type="scientific">Nyctereutes procyonoides</name>
    <name type="common">Raccoon dog</name>
    <name type="synonym">Canis procyonoides</name>
    <dbReference type="NCBI Taxonomy" id="34880"/>
    <lineage>
        <taxon>Eukaryota</taxon>
        <taxon>Metazoa</taxon>
        <taxon>Chordata</taxon>
        <taxon>Craniata</taxon>
        <taxon>Vertebrata</taxon>
        <taxon>Euteleostomi</taxon>
        <taxon>Mammalia</taxon>
        <taxon>Eutheria</taxon>
        <taxon>Laurasiatheria</taxon>
        <taxon>Carnivora</taxon>
        <taxon>Caniformia</taxon>
        <taxon>Canidae</taxon>
        <taxon>Nyctereutes</taxon>
    </lineage>
</organism>
<comment type="caution">
    <text evidence="4">The sequence shown here is derived from an EMBL/GenBank/DDBJ whole genome shotgun (WGS) entry which is preliminary data.</text>
</comment>
<dbReference type="InterPro" id="IPR001971">
    <property type="entry name" value="Ribosomal_uS11"/>
</dbReference>
<dbReference type="EMBL" id="CAJHUB010000775">
    <property type="protein sequence ID" value="CAD7691475.1"/>
    <property type="molecule type" value="Genomic_DNA"/>
</dbReference>
<reference evidence="4" key="1">
    <citation type="submission" date="2020-12" db="EMBL/GenBank/DDBJ databases">
        <authorList>
            <consortium name="Molecular Ecology Group"/>
        </authorList>
    </citation>
    <scope>NUCLEOTIDE SEQUENCE</scope>
    <source>
        <strain evidence="4">TBG_1078</strain>
    </source>
</reference>
<dbReference type="GO" id="GO:0005840">
    <property type="term" value="C:ribosome"/>
    <property type="evidence" value="ECO:0007669"/>
    <property type="project" value="UniProtKB-KW"/>
</dbReference>
<dbReference type="PANTHER" id="PTHR11759">
    <property type="entry name" value="40S RIBOSOMAL PROTEIN S14/30S RIBOSOMAL PROTEIN S11"/>
    <property type="match status" value="1"/>
</dbReference>
<dbReference type="GO" id="GO:1990904">
    <property type="term" value="C:ribonucleoprotein complex"/>
    <property type="evidence" value="ECO:0007669"/>
    <property type="project" value="UniProtKB-KW"/>
</dbReference>
<proteinExistence type="inferred from homology"/>
<evidence type="ECO:0000256" key="1">
    <source>
        <dbReference type="ARBA" id="ARBA00006194"/>
    </source>
</evidence>
<dbReference type="GO" id="GO:0006412">
    <property type="term" value="P:translation"/>
    <property type="evidence" value="ECO:0007669"/>
    <property type="project" value="InterPro"/>
</dbReference>